<evidence type="ECO:0000256" key="5">
    <source>
        <dbReference type="RuleBase" id="RU365059"/>
    </source>
</evidence>
<dbReference type="RefSeq" id="XP_027201333.1">
    <property type="nucleotide sequence ID" value="XM_027345532.1"/>
</dbReference>
<gene>
    <name evidence="8" type="primary">LOC113795337</name>
</gene>
<name>A0A6P6Y7D3_DERPT</name>
<dbReference type="GO" id="GO:0005737">
    <property type="term" value="C:cytoplasm"/>
    <property type="evidence" value="ECO:0007669"/>
    <property type="project" value="UniProtKB-SubCell"/>
</dbReference>
<evidence type="ECO:0000256" key="6">
    <source>
        <dbReference type="SAM" id="Coils"/>
    </source>
</evidence>
<dbReference type="Pfam" id="PF03029">
    <property type="entry name" value="ATP_bind_1"/>
    <property type="match status" value="1"/>
</dbReference>
<keyword evidence="4 5" id="KW-0342">GTP-binding</keyword>
<proteinExistence type="inferred from homology"/>
<keyword evidence="2 5" id="KW-0547">Nucleotide-binding</keyword>
<evidence type="ECO:0000256" key="1">
    <source>
        <dbReference type="ARBA" id="ARBA00005290"/>
    </source>
</evidence>
<dbReference type="InterPro" id="IPR004130">
    <property type="entry name" value="Gpn"/>
</dbReference>
<dbReference type="OrthoDB" id="5839at2759"/>
<evidence type="ECO:0000313" key="7">
    <source>
        <dbReference type="Proteomes" id="UP000515146"/>
    </source>
</evidence>
<sequence length="251" mass="28266">MIFAVMVIGPAGCGKTTFCSNMRDYYSDAKRRVCLVNLDCAADASELKYDYDIRTEVTTRDIMKICNLGPNEALLRAFEYLRDETHWVEEVFEASICDGEIVLLDCPGQIELYMNSSAFQDVVKSLQNWDYRLVTVYTMDASFALDANKLVSGTLCALTAMLNLATANVTMITKVDLLDAAQREALQRVIEEQNYDTLQTRADAANERNLALLRELNALLDDWSYVTFLCMDINDDRSLIALKVLRAATLT</sequence>
<dbReference type="Gene3D" id="3.40.50.300">
    <property type="entry name" value="P-loop containing nucleotide triphosphate hydrolases"/>
    <property type="match status" value="1"/>
</dbReference>
<dbReference type="EC" id="3.6.5.-" evidence="5"/>
<reference evidence="8" key="1">
    <citation type="submission" date="2025-08" db="UniProtKB">
        <authorList>
            <consortium name="RefSeq"/>
        </authorList>
    </citation>
    <scope>IDENTIFICATION</scope>
    <source>
        <strain evidence="8">Airmid</strain>
    </source>
</reference>
<keyword evidence="3 5" id="KW-0378">Hydrolase</keyword>
<dbReference type="AlphaFoldDB" id="A0A6P6Y7D3"/>
<accession>A0A6P6Y7D3</accession>
<comment type="subcellular location">
    <subcellularLocation>
        <location evidence="5">Cytoplasm</location>
    </subcellularLocation>
    <subcellularLocation>
        <location evidence="5">Nucleus</location>
    </subcellularLocation>
</comment>
<dbReference type="GO" id="GO:0005525">
    <property type="term" value="F:GTP binding"/>
    <property type="evidence" value="ECO:0007669"/>
    <property type="project" value="UniProtKB-KW"/>
</dbReference>
<protein>
    <recommendedName>
        <fullName evidence="5">GPN-loop GTPase</fullName>
        <ecNumber evidence="5">3.6.5.-</ecNumber>
    </recommendedName>
</protein>
<dbReference type="Proteomes" id="UP000515146">
    <property type="component" value="Unplaced"/>
</dbReference>
<feature type="coiled-coil region" evidence="6">
    <location>
        <begin position="188"/>
        <end position="222"/>
    </location>
</feature>
<evidence type="ECO:0000256" key="3">
    <source>
        <dbReference type="ARBA" id="ARBA00022801"/>
    </source>
</evidence>
<dbReference type="GO" id="GO:0005634">
    <property type="term" value="C:nucleus"/>
    <property type="evidence" value="ECO:0007669"/>
    <property type="project" value="UniProtKB-SubCell"/>
</dbReference>
<comment type="subunit">
    <text evidence="5">Binds to RNA polymerase II.</text>
</comment>
<dbReference type="PANTHER" id="PTHR21231:SF8">
    <property type="entry name" value="GPN-LOOP GTPASE 1"/>
    <property type="match status" value="1"/>
</dbReference>
<dbReference type="SUPFAM" id="SSF52540">
    <property type="entry name" value="P-loop containing nucleoside triphosphate hydrolases"/>
    <property type="match status" value="1"/>
</dbReference>
<evidence type="ECO:0000313" key="8">
    <source>
        <dbReference type="RefSeq" id="XP_027201333.1"/>
    </source>
</evidence>
<evidence type="ECO:0000256" key="4">
    <source>
        <dbReference type="ARBA" id="ARBA00023134"/>
    </source>
</evidence>
<evidence type="ECO:0000256" key="2">
    <source>
        <dbReference type="ARBA" id="ARBA00022741"/>
    </source>
</evidence>
<keyword evidence="5" id="KW-0963">Cytoplasm</keyword>
<dbReference type="GO" id="GO:0003924">
    <property type="term" value="F:GTPase activity"/>
    <property type="evidence" value="ECO:0007669"/>
    <property type="project" value="TreeGrafter"/>
</dbReference>
<keyword evidence="6" id="KW-0175">Coiled coil</keyword>
<dbReference type="PANTHER" id="PTHR21231">
    <property type="entry name" value="XPA-BINDING PROTEIN 1-RELATED"/>
    <property type="match status" value="1"/>
</dbReference>
<keyword evidence="7" id="KW-1185">Reference proteome</keyword>
<comment type="function">
    <text evidence="5">Small GTPase required for proper nuclear import of RNA polymerase II (RNAPII). May act at an RNAP assembly step prior to nuclear import.</text>
</comment>
<dbReference type="KEGG" id="dpte:113795337"/>
<comment type="similarity">
    <text evidence="1 5">Belongs to the GPN-loop GTPase family.</text>
</comment>
<dbReference type="InParanoid" id="A0A6P6Y7D3"/>
<organism evidence="7 8">
    <name type="scientific">Dermatophagoides pteronyssinus</name>
    <name type="common">European house dust mite</name>
    <dbReference type="NCBI Taxonomy" id="6956"/>
    <lineage>
        <taxon>Eukaryota</taxon>
        <taxon>Metazoa</taxon>
        <taxon>Ecdysozoa</taxon>
        <taxon>Arthropoda</taxon>
        <taxon>Chelicerata</taxon>
        <taxon>Arachnida</taxon>
        <taxon>Acari</taxon>
        <taxon>Acariformes</taxon>
        <taxon>Sarcoptiformes</taxon>
        <taxon>Astigmata</taxon>
        <taxon>Psoroptidia</taxon>
        <taxon>Analgoidea</taxon>
        <taxon>Pyroglyphidae</taxon>
        <taxon>Dermatophagoidinae</taxon>
        <taxon>Dermatophagoides</taxon>
    </lineage>
</organism>
<dbReference type="InterPro" id="IPR027417">
    <property type="entry name" value="P-loop_NTPase"/>
</dbReference>